<dbReference type="PATRIC" id="fig|320778.3.peg.4667"/>
<gene>
    <name evidence="2" type="ORF">ABT57_21750</name>
</gene>
<keyword evidence="1" id="KW-0472">Membrane</keyword>
<keyword evidence="1" id="KW-0812">Transmembrane</keyword>
<keyword evidence="3" id="KW-1185">Reference proteome</keyword>
<protein>
    <submittedName>
        <fullName evidence="2">Uncharacterized protein</fullName>
    </submittedName>
</protein>
<evidence type="ECO:0000313" key="3">
    <source>
        <dbReference type="Proteomes" id="UP000035909"/>
    </source>
</evidence>
<feature type="transmembrane region" description="Helical" evidence="1">
    <location>
        <begin position="6"/>
        <end position="37"/>
    </location>
</feature>
<evidence type="ECO:0000256" key="1">
    <source>
        <dbReference type="SAM" id="Phobius"/>
    </source>
</evidence>
<dbReference type="EMBL" id="LDOU01000026">
    <property type="protein sequence ID" value="KLV05281.1"/>
    <property type="molecule type" value="Genomic_DNA"/>
</dbReference>
<comment type="caution">
    <text evidence="2">The sequence shown here is derived from an EMBL/GenBank/DDBJ whole genome shotgun (WGS) entry which is preliminary data.</text>
</comment>
<evidence type="ECO:0000313" key="2">
    <source>
        <dbReference type="EMBL" id="KLV05281.1"/>
    </source>
</evidence>
<accession>A0A0J1H0C6</accession>
<organism evidence="2 3">
    <name type="scientific">Photobacterium ganghwense</name>
    <dbReference type="NCBI Taxonomy" id="320778"/>
    <lineage>
        <taxon>Bacteria</taxon>
        <taxon>Pseudomonadati</taxon>
        <taxon>Pseudomonadota</taxon>
        <taxon>Gammaproteobacteria</taxon>
        <taxon>Vibrionales</taxon>
        <taxon>Vibrionaceae</taxon>
        <taxon>Photobacterium</taxon>
    </lineage>
</organism>
<keyword evidence="1" id="KW-1133">Transmembrane helix</keyword>
<sequence>MMYALGFITLFTPVLMMAAGMNIFIAMVVVMLSYHLLRPVLIERFFRLRLLDLSPLSQPENQPTSD</sequence>
<reference evidence="2 3" key="1">
    <citation type="submission" date="2015-05" db="EMBL/GenBank/DDBJ databases">
        <title>Photobacterium galathea sp. nov.</title>
        <authorList>
            <person name="Machado H."/>
            <person name="Gram L."/>
        </authorList>
    </citation>
    <scope>NUCLEOTIDE SEQUENCE [LARGE SCALE GENOMIC DNA]</scope>
    <source>
        <strain evidence="2 3">DSM 22954</strain>
    </source>
</reference>
<proteinExistence type="predicted"/>
<dbReference type="AlphaFoldDB" id="A0A0J1H0C6"/>
<name>A0A0J1H0C6_9GAMM</name>
<dbReference type="Proteomes" id="UP000035909">
    <property type="component" value="Unassembled WGS sequence"/>
</dbReference>